<accession>A0A7X6MTY0</accession>
<feature type="transmembrane region" description="Helical" evidence="9">
    <location>
        <begin position="235"/>
        <end position="253"/>
    </location>
</feature>
<evidence type="ECO:0000256" key="6">
    <source>
        <dbReference type="ARBA" id="ARBA00022989"/>
    </source>
</evidence>
<feature type="compositionally biased region" description="Low complexity" evidence="8">
    <location>
        <begin position="1"/>
        <end position="19"/>
    </location>
</feature>
<comment type="subcellular location">
    <subcellularLocation>
        <location evidence="1">Cell membrane</location>
        <topology evidence="1">Multi-pass membrane protein</topology>
    </subcellularLocation>
</comment>
<keyword evidence="4 12" id="KW-0808">Transferase</keyword>
<evidence type="ECO:0000259" key="10">
    <source>
        <dbReference type="Pfam" id="PF13231"/>
    </source>
</evidence>
<keyword evidence="5 9" id="KW-0812">Transmembrane</keyword>
<dbReference type="InterPro" id="IPR056785">
    <property type="entry name" value="YkcA/B-like_C"/>
</dbReference>
<sequence length="626" mass="64491">MTLVAADPAAEVETATPAASGPARTKPDLSGPVAQRFTLAVLLVGTALLYLWNLSSSGWANAFYSAAAQAGAENWTAMLFGSSDAGNAITVDKTPAALWVIDISVRLFGLSSWSVLVPQALMGVCAVAVLYAAVRRAAGPWSGLLAGAVLALTPVAALIFRFNNPDALLVLLLVAAAYCIQRGIEKDASRWWFAAAGAAVGFGFLAKMLQAFLVLPAFVGAALIAGDRPLGRRVLDVVTAGAAMVLSGGWYLVLVELWPSSARPYIGGSQNDSIVELALGYNGLGRLTGDETGGLGNLNFDVGPGRLFGSQMGADIAWLLPAALICLAAGLYLTRRAARTDPTRAALILWGGWLLVTAVVFSFMNGIVHPYYTVALAPAIGAVIGIGATLLWQYRGDIRAATAMSGGVLVTAILAAVLLARNDDPYPWLRAAVAVIGVGAAVLLLVVARSDRPMVRATTALAIAACLAGPAAYSIATAASPHNGAIPSVGPSRGGGFGGLFGAPEPGPTLTATLAADADRYQWAAAVVGSSNAAGYQLATRAPVMAVGGFNGTDPAPRLQEFQQLVDDGAIHFFIRSHIMAGGFGGHTPSGSQAATEIAEWVQAHYNPIAVDDVTIYDLTQRATNT</sequence>
<keyword evidence="3" id="KW-0328">Glycosyltransferase</keyword>
<feature type="region of interest" description="Disordered" evidence="8">
    <location>
        <begin position="1"/>
        <end position="27"/>
    </location>
</feature>
<evidence type="ECO:0000256" key="5">
    <source>
        <dbReference type="ARBA" id="ARBA00022692"/>
    </source>
</evidence>
<feature type="transmembrane region" description="Helical" evidence="9">
    <location>
        <begin position="140"/>
        <end position="160"/>
    </location>
</feature>
<feature type="domain" description="Putative mannosyltransferase YkcA/B-like C-terminal" evidence="11">
    <location>
        <begin position="510"/>
        <end position="605"/>
    </location>
</feature>
<dbReference type="InterPro" id="IPR038731">
    <property type="entry name" value="RgtA/B/C-like"/>
</dbReference>
<protein>
    <submittedName>
        <fullName evidence="12">Phospholipid carrier-dependent glycosyltransferase</fullName>
    </submittedName>
</protein>
<feature type="transmembrane region" description="Helical" evidence="9">
    <location>
        <begin position="426"/>
        <end position="448"/>
    </location>
</feature>
<keyword evidence="7 9" id="KW-0472">Membrane</keyword>
<feature type="transmembrane region" description="Helical" evidence="9">
    <location>
        <begin position="460"/>
        <end position="479"/>
    </location>
</feature>
<dbReference type="GO" id="GO:0009103">
    <property type="term" value="P:lipopolysaccharide biosynthetic process"/>
    <property type="evidence" value="ECO:0007669"/>
    <property type="project" value="UniProtKB-ARBA"/>
</dbReference>
<dbReference type="AlphaFoldDB" id="A0A7X6MTY0"/>
<reference evidence="12 13" key="1">
    <citation type="submission" date="2020-04" db="EMBL/GenBank/DDBJ databases">
        <title>MicrobeNet Type strains.</title>
        <authorList>
            <person name="Nicholson A.C."/>
        </authorList>
    </citation>
    <scope>NUCLEOTIDE SEQUENCE [LARGE SCALE GENOMIC DNA]</scope>
    <source>
        <strain evidence="12 13">ATCC 700731</strain>
    </source>
</reference>
<proteinExistence type="predicted"/>
<comment type="caution">
    <text evidence="12">The sequence shown here is derived from an EMBL/GenBank/DDBJ whole genome shotgun (WGS) entry which is preliminary data.</text>
</comment>
<feature type="domain" description="Glycosyltransferase RgtA/B/C/D-like" evidence="10">
    <location>
        <begin position="92"/>
        <end position="246"/>
    </location>
</feature>
<dbReference type="EMBL" id="JAAXPJ010000011">
    <property type="protein sequence ID" value="NKZ14263.1"/>
    <property type="molecule type" value="Genomic_DNA"/>
</dbReference>
<evidence type="ECO:0000256" key="2">
    <source>
        <dbReference type="ARBA" id="ARBA00022475"/>
    </source>
</evidence>
<feature type="transmembrane region" description="Helical" evidence="9">
    <location>
        <begin position="398"/>
        <end position="420"/>
    </location>
</feature>
<feature type="transmembrane region" description="Helical" evidence="9">
    <location>
        <begin position="33"/>
        <end position="52"/>
    </location>
</feature>
<gene>
    <name evidence="12" type="ORF">HGA11_25080</name>
</gene>
<dbReference type="GO" id="GO:0005886">
    <property type="term" value="C:plasma membrane"/>
    <property type="evidence" value="ECO:0007669"/>
    <property type="project" value="UniProtKB-SubCell"/>
</dbReference>
<evidence type="ECO:0000313" key="12">
    <source>
        <dbReference type="EMBL" id="NKZ14263.1"/>
    </source>
</evidence>
<evidence type="ECO:0000256" key="9">
    <source>
        <dbReference type="SAM" id="Phobius"/>
    </source>
</evidence>
<dbReference type="Pfam" id="PF13231">
    <property type="entry name" value="PMT_2"/>
    <property type="match status" value="1"/>
</dbReference>
<dbReference type="Proteomes" id="UP000518188">
    <property type="component" value="Unassembled WGS sequence"/>
</dbReference>
<organism evidence="12 13">
    <name type="scientific">Mycolicibacterium septicum DSM 44393</name>
    <dbReference type="NCBI Taxonomy" id="1341646"/>
    <lineage>
        <taxon>Bacteria</taxon>
        <taxon>Bacillati</taxon>
        <taxon>Actinomycetota</taxon>
        <taxon>Actinomycetes</taxon>
        <taxon>Mycobacteriales</taxon>
        <taxon>Mycobacteriaceae</taxon>
        <taxon>Mycolicibacterium</taxon>
    </lineage>
</organism>
<dbReference type="Pfam" id="PF24878">
    <property type="entry name" value="YkcB_C"/>
    <property type="match status" value="1"/>
</dbReference>
<evidence type="ECO:0000256" key="1">
    <source>
        <dbReference type="ARBA" id="ARBA00004651"/>
    </source>
</evidence>
<feature type="transmembrane region" description="Helical" evidence="9">
    <location>
        <begin position="345"/>
        <end position="364"/>
    </location>
</feature>
<feature type="transmembrane region" description="Helical" evidence="9">
    <location>
        <begin position="167"/>
        <end position="184"/>
    </location>
</feature>
<feature type="transmembrane region" description="Helical" evidence="9">
    <location>
        <begin position="370"/>
        <end position="391"/>
    </location>
</feature>
<dbReference type="GO" id="GO:0010041">
    <property type="term" value="P:response to iron(III) ion"/>
    <property type="evidence" value="ECO:0007669"/>
    <property type="project" value="TreeGrafter"/>
</dbReference>
<dbReference type="PANTHER" id="PTHR33908:SF3">
    <property type="entry name" value="UNDECAPRENYL PHOSPHATE-ALPHA-4-AMINO-4-DEOXY-L-ARABINOSE ARABINOSYL TRANSFERASE"/>
    <property type="match status" value="1"/>
</dbReference>
<keyword evidence="6 9" id="KW-1133">Transmembrane helix</keyword>
<evidence type="ECO:0000259" key="11">
    <source>
        <dbReference type="Pfam" id="PF24878"/>
    </source>
</evidence>
<feature type="transmembrane region" description="Helical" evidence="9">
    <location>
        <begin position="190"/>
        <end position="223"/>
    </location>
</feature>
<evidence type="ECO:0000256" key="8">
    <source>
        <dbReference type="SAM" id="MobiDB-lite"/>
    </source>
</evidence>
<dbReference type="PANTHER" id="PTHR33908">
    <property type="entry name" value="MANNOSYLTRANSFERASE YKCB-RELATED"/>
    <property type="match status" value="1"/>
</dbReference>
<evidence type="ECO:0000256" key="7">
    <source>
        <dbReference type="ARBA" id="ARBA00023136"/>
    </source>
</evidence>
<evidence type="ECO:0000256" key="4">
    <source>
        <dbReference type="ARBA" id="ARBA00022679"/>
    </source>
</evidence>
<feature type="transmembrane region" description="Helical" evidence="9">
    <location>
        <begin position="113"/>
        <end position="134"/>
    </location>
</feature>
<dbReference type="GO" id="GO:0016763">
    <property type="term" value="F:pentosyltransferase activity"/>
    <property type="evidence" value="ECO:0007669"/>
    <property type="project" value="TreeGrafter"/>
</dbReference>
<dbReference type="InterPro" id="IPR050297">
    <property type="entry name" value="LipidA_mod_glycosyltrf_83"/>
</dbReference>
<feature type="transmembrane region" description="Helical" evidence="9">
    <location>
        <begin position="316"/>
        <end position="333"/>
    </location>
</feature>
<evidence type="ECO:0000313" key="13">
    <source>
        <dbReference type="Proteomes" id="UP000518188"/>
    </source>
</evidence>
<name>A0A7X6MTY0_9MYCO</name>
<evidence type="ECO:0000256" key="3">
    <source>
        <dbReference type="ARBA" id="ARBA00022676"/>
    </source>
</evidence>
<keyword evidence="2" id="KW-1003">Cell membrane</keyword>